<dbReference type="InterPro" id="IPR016181">
    <property type="entry name" value="Acyl_CoA_acyltransferase"/>
</dbReference>
<keyword evidence="3" id="KW-1185">Reference proteome</keyword>
<dbReference type="SUPFAM" id="SSF55729">
    <property type="entry name" value="Acyl-CoA N-acyltransferases (Nat)"/>
    <property type="match status" value="1"/>
</dbReference>
<dbReference type="AlphaFoldDB" id="A0A9P6T514"/>
<dbReference type="OrthoDB" id="2020070at2759"/>
<reference evidence="2" key="1">
    <citation type="journal article" date="2020" name="Fungal Divers.">
        <title>Resolving the Mortierellaceae phylogeny through synthesis of multi-gene phylogenetics and phylogenomics.</title>
        <authorList>
            <person name="Vandepol N."/>
            <person name="Liber J."/>
            <person name="Desiro A."/>
            <person name="Na H."/>
            <person name="Kennedy M."/>
            <person name="Barry K."/>
            <person name="Grigoriev I.V."/>
            <person name="Miller A.N."/>
            <person name="O'Donnell K."/>
            <person name="Stajich J.E."/>
            <person name="Bonito G."/>
        </authorList>
    </citation>
    <scope>NUCLEOTIDE SEQUENCE</scope>
    <source>
        <strain evidence="2">NRRL 2769</strain>
    </source>
</reference>
<proteinExistence type="predicted"/>
<dbReference type="PANTHER" id="PTHR34815:SF2">
    <property type="entry name" value="N-ACETYLTRANSFERASE DOMAIN-CONTAINING PROTEIN"/>
    <property type="match status" value="1"/>
</dbReference>
<accession>A0A9P6T514</accession>
<dbReference type="InterPro" id="IPR055100">
    <property type="entry name" value="GNAT_LYC1-like"/>
</dbReference>
<organism evidence="2 3">
    <name type="scientific">Entomortierella chlamydospora</name>
    <dbReference type="NCBI Taxonomy" id="101097"/>
    <lineage>
        <taxon>Eukaryota</taxon>
        <taxon>Fungi</taxon>
        <taxon>Fungi incertae sedis</taxon>
        <taxon>Mucoromycota</taxon>
        <taxon>Mortierellomycotina</taxon>
        <taxon>Mortierellomycetes</taxon>
        <taxon>Mortierellales</taxon>
        <taxon>Mortierellaceae</taxon>
        <taxon>Entomortierella</taxon>
    </lineage>
</organism>
<evidence type="ECO:0000259" key="1">
    <source>
        <dbReference type="Pfam" id="PF22998"/>
    </source>
</evidence>
<evidence type="ECO:0000313" key="2">
    <source>
        <dbReference type="EMBL" id="KAG0024844.1"/>
    </source>
</evidence>
<protein>
    <recommendedName>
        <fullName evidence="1">LYC1 C-terminal domain-containing protein</fullName>
    </recommendedName>
</protein>
<dbReference type="Proteomes" id="UP000703661">
    <property type="component" value="Unassembled WGS sequence"/>
</dbReference>
<dbReference type="EMBL" id="JAAAID010000002">
    <property type="protein sequence ID" value="KAG0024844.1"/>
    <property type="molecule type" value="Genomic_DNA"/>
</dbReference>
<comment type="caution">
    <text evidence="2">The sequence shown here is derived from an EMBL/GenBank/DDBJ whole genome shotgun (WGS) entry which is preliminary data.</text>
</comment>
<dbReference type="InterPro" id="IPR053013">
    <property type="entry name" value="LAT"/>
</dbReference>
<feature type="domain" description="LYC1 C-terminal" evidence="1">
    <location>
        <begin position="190"/>
        <end position="376"/>
    </location>
</feature>
<dbReference type="PANTHER" id="PTHR34815">
    <property type="entry name" value="LYSINE ACETYLTRANSFERASE"/>
    <property type="match status" value="1"/>
</dbReference>
<gene>
    <name evidence="2" type="ORF">BGZ80_003703</name>
</gene>
<evidence type="ECO:0000313" key="3">
    <source>
        <dbReference type="Proteomes" id="UP000703661"/>
    </source>
</evidence>
<name>A0A9P6T514_9FUNG</name>
<sequence length="376" mass="42857">MTTTNSTTSETKGTSTAPIVHGDIHLIRATSQEIIQRTWTNNQQEWGKDFGAETYYARERFLASQDFASNGKQKFWVLVPRTFDPEHPDLDLILSAVETFERPGIIATKEQGLRDVLSVSIASVFTPAHYRGHGYASLMMRLLWKEIQKMDKVEFTFLYSDVGPVFYSRIGWIAKRSDEIVIPTSHTIANPTSSSDVVLQNVTEHQLLELVEKDAKWLRESLQTRVESSDRDDVFVAVIPEPTCIAWLNARSRFTAQNLKVSQDGPTILGVQDSQTNSFVLWFHDFAHHQLYIIRWRMDPKAGVETTRALLQAAQAEAQMWKLPKIVIWNPDQSLVDTLGLDISKRDESISSIGFVSAEYDSKNIEWVLNEKYGWC</sequence>
<dbReference type="Pfam" id="PF22998">
    <property type="entry name" value="GNAT_LYC1-like"/>
    <property type="match status" value="1"/>
</dbReference>
<dbReference type="Gene3D" id="3.40.630.30">
    <property type="match status" value="1"/>
</dbReference>